<protein>
    <submittedName>
        <fullName evidence="1">Uncharacterized protein</fullName>
    </submittedName>
</protein>
<evidence type="ECO:0000313" key="1">
    <source>
        <dbReference type="EMBL" id="CAD9821018.1"/>
    </source>
</evidence>
<gene>
    <name evidence="1" type="ORF">ASEP1449_LOCUS12851</name>
</gene>
<reference evidence="1" key="1">
    <citation type="submission" date="2021-01" db="EMBL/GenBank/DDBJ databases">
        <authorList>
            <person name="Corre E."/>
            <person name="Pelletier E."/>
            <person name="Niang G."/>
            <person name="Scheremetjew M."/>
            <person name="Finn R."/>
            <person name="Kale V."/>
            <person name="Holt S."/>
            <person name="Cochrane G."/>
            <person name="Meng A."/>
            <person name="Brown T."/>
            <person name="Cohen L."/>
        </authorList>
    </citation>
    <scope>NUCLEOTIDE SEQUENCE</scope>
    <source>
        <strain evidence="1">CCMP2084</strain>
    </source>
</reference>
<sequence length="257" mass="28265">MVPAIIEAISDEAGAIPPAVMCLAFEVKLDDMVHHPLLSLLNAFSIYINPYKQLELVSKAYDVFRQSLGLLVVPGKANLSIPFKEKGCKQFEDEAWYRALVFPKEMNESQDSLIVTVQVKATAKKKMHCKSLCTGVNMTGCYFHPSAANHPLIDRAFVAVHPNGGNCLVLAQDKVNATTFSKAVTDLNEAAALLAAKTGIRDVLVVVNVIGASDKTKSQDQLNFPYILVRSIEVDDFYSINFAPMVRHARERALLSK</sequence>
<dbReference type="EMBL" id="HBHQ01019168">
    <property type="protein sequence ID" value="CAD9821018.1"/>
    <property type="molecule type" value="Transcribed_RNA"/>
</dbReference>
<name>A0A7S2XPL0_9STRA</name>
<proteinExistence type="predicted"/>
<organism evidence="1">
    <name type="scientific">Attheya septentrionalis</name>
    <dbReference type="NCBI Taxonomy" id="420275"/>
    <lineage>
        <taxon>Eukaryota</taxon>
        <taxon>Sar</taxon>
        <taxon>Stramenopiles</taxon>
        <taxon>Ochrophyta</taxon>
        <taxon>Bacillariophyta</taxon>
        <taxon>Coscinodiscophyceae</taxon>
        <taxon>Chaetocerotophycidae</taxon>
        <taxon>Chaetocerotales</taxon>
        <taxon>Attheyaceae</taxon>
        <taxon>Attheya</taxon>
    </lineage>
</organism>
<accession>A0A7S2XPL0</accession>
<dbReference type="AlphaFoldDB" id="A0A7S2XPL0"/>